<dbReference type="AlphaFoldDB" id="X1VWX9"/>
<comment type="caution">
    <text evidence="1">The sequence shown here is derived from an EMBL/GenBank/DDBJ whole genome shotgun (WGS) entry which is preliminary data.</text>
</comment>
<sequence length="31" mass="3576">MDELQLREKQTLKALSQMTEPVRASDLTELT</sequence>
<organism evidence="1">
    <name type="scientific">marine sediment metagenome</name>
    <dbReference type="NCBI Taxonomy" id="412755"/>
    <lineage>
        <taxon>unclassified sequences</taxon>
        <taxon>metagenomes</taxon>
        <taxon>ecological metagenomes</taxon>
    </lineage>
</organism>
<name>X1VWX9_9ZZZZ</name>
<reference evidence="1" key="1">
    <citation type="journal article" date="2014" name="Front. Microbiol.">
        <title>High frequency of phylogenetically diverse reductive dehalogenase-homologous genes in deep subseafloor sedimentary metagenomes.</title>
        <authorList>
            <person name="Kawai M."/>
            <person name="Futagami T."/>
            <person name="Toyoda A."/>
            <person name="Takaki Y."/>
            <person name="Nishi S."/>
            <person name="Hori S."/>
            <person name="Arai W."/>
            <person name="Tsubouchi T."/>
            <person name="Morono Y."/>
            <person name="Uchiyama I."/>
            <person name="Ito T."/>
            <person name="Fujiyama A."/>
            <person name="Inagaki F."/>
            <person name="Takami H."/>
        </authorList>
    </citation>
    <scope>NUCLEOTIDE SEQUENCE</scope>
    <source>
        <strain evidence="1">Expedition CK06-06</strain>
    </source>
</reference>
<proteinExistence type="predicted"/>
<accession>X1VWX9</accession>
<protein>
    <submittedName>
        <fullName evidence="1">Uncharacterized protein</fullName>
    </submittedName>
</protein>
<feature type="non-terminal residue" evidence="1">
    <location>
        <position position="31"/>
    </location>
</feature>
<evidence type="ECO:0000313" key="1">
    <source>
        <dbReference type="EMBL" id="GAJ15885.1"/>
    </source>
</evidence>
<gene>
    <name evidence="1" type="ORF">S12H4_42796</name>
</gene>
<dbReference type="EMBL" id="BARW01026216">
    <property type="protein sequence ID" value="GAJ15885.1"/>
    <property type="molecule type" value="Genomic_DNA"/>
</dbReference>